<dbReference type="GO" id="GO:0005741">
    <property type="term" value="C:mitochondrial outer membrane"/>
    <property type="evidence" value="ECO:0007669"/>
    <property type="project" value="UniProtKB-SubCell"/>
</dbReference>
<evidence type="ECO:0000313" key="11">
    <source>
        <dbReference type="Proteomes" id="UP000251960"/>
    </source>
</evidence>
<evidence type="ECO:0000256" key="1">
    <source>
        <dbReference type="ARBA" id="ARBA00004374"/>
    </source>
</evidence>
<dbReference type="Pfam" id="PF01459">
    <property type="entry name" value="Porin_3"/>
    <property type="match status" value="1"/>
</dbReference>
<keyword evidence="8" id="KW-0496">Mitochondrion</keyword>
<evidence type="ECO:0000256" key="7">
    <source>
        <dbReference type="ARBA" id="ARBA00022927"/>
    </source>
</evidence>
<keyword evidence="4" id="KW-1134">Transmembrane beta strand</keyword>
<evidence type="ECO:0000256" key="3">
    <source>
        <dbReference type="ARBA" id="ARBA00022448"/>
    </source>
</evidence>
<dbReference type="AlphaFoldDB" id="A0A3L6FB33"/>
<comment type="subcellular location">
    <subcellularLocation>
        <location evidence="1">Mitochondrion outer membrane</location>
        <topology evidence="1">Multi-pass membrane protein</topology>
    </subcellularLocation>
</comment>
<evidence type="ECO:0000256" key="9">
    <source>
        <dbReference type="ARBA" id="ARBA00023136"/>
    </source>
</evidence>
<dbReference type="InterPro" id="IPR023614">
    <property type="entry name" value="Porin_dom_sf"/>
</dbReference>
<evidence type="ECO:0000256" key="5">
    <source>
        <dbReference type="ARBA" id="ARBA00022692"/>
    </source>
</evidence>
<dbReference type="PANTHER" id="PTHR10802">
    <property type="entry name" value="MITOCHONDRIAL IMPORT RECEPTOR SUBUNIT TOM40"/>
    <property type="match status" value="1"/>
</dbReference>
<feature type="non-terminal residue" evidence="10">
    <location>
        <position position="1"/>
    </location>
</feature>
<protein>
    <submittedName>
        <fullName evidence="10">Mitochondrial import receptor subunit TOM40-1</fullName>
    </submittedName>
</protein>
<evidence type="ECO:0000256" key="8">
    <source>
        <dbReference type="ARBA" id="ARBA00023128"/>
    </source>
</evidence>
<keyword evidence="6" id="KW-1000">Mitochondrion outer membrane</keyword>
<gene>
    <name evidence="10" type="primary">TOM40-1_4</name>
    <name evidence="10" type="ORF">Zm00014a_030419</name>
</gene>
<dbReference type="InterPro" id="IPR027246">
    <property type="entry name" value="Porin_Euk/Tom40"/>
</dbReference>
<keyword evidence="9" id="KW-0472">Membrane</keyword>
<dbReference type="GO" id="GO:0008320">
    <property type="term" value="F:protein transmembrane transporter activity"/>
    <property type="evidence" value="ECO:0007669"/>
    <property type="project" value="InterPro"/>
</dbReference>
<evidence type="ECO:0000313" key="10">
    <source>
        <dbReference type="EMBL" id="PWZ30385.1"/>
    </source>
</evidence>
<comment type="caution">
    <text evidence="10">The sequence shown here is derived from an EMBL/GenBank/DDBJ whole genome shotgun (WGS) entry which is preliminary data.</text>
</comment>
<dbReference type="Proteomes" id="UP000251960">
    <property type="component" value="Chromosome 3"/>
</dbReference>
<sequence>SFFNAFQSVTKNLSLGTEGLWFGQKRISGVSIVARYDTKKMVATAQIATTGMVAFYYVQKVSENVSLASDFMYNQMKKVVTASFGYDYMMRQCRLRGKLDTNGVIFALLEERLTPGVTFQLSAELDHWKKDYKFGFGMALGE</sequence>
<name>A0A3L6FB33_MAIZE</name>
<dbReference type="GO" id="GO:0030150">
    <property type="term" value="P:protein import into mitochondrial matrix"/>
    <property type="evidence" value="ECO:0007669"/>
    <property type="project" value="InterPro"/>
</dbReference>
<evidence type="ECO:0000256" key="4">
    <source>
        <dbReference type="ARBA" id="ARBA00022452"/>
    </source>
</evidence>
<accession>A0A3L6FB33</accession>
<reference evidence="10 11" key="1">
    <citation type="journal article" date="2018" name="Nat. Genet.">
        <title>Extensive intraspecific gene order and gene structural variations between Mo17 and other maize genomes.</title>
        <authorList>
            <person name="Sun S."/>
            <person name="Zhou Y."/>
            <person name="Chen J."/>
            <person name="Shi J."/>
            <person name="Zhao H."/>
            <person name="Zhao H."/>
            <person name="Song W."/>
            <person name="Zhang M."/>
            <person name="Cui Y."/>
            <person name="Dong X."/>
            <person name="Liu H."/>
            <person name="Ma X."/>
            <person name="Jiao Y."/>
            <person name="Wang B."/>
            <person name="Wei X."/>
            <person name="Stein J.C."/>
            <person name="Glaubitz J.C."/>
            <person name="Lu F."/>
            <person name="Yu G."/>
            <person name="Liang C."/>
            <person name="Fengler K."/>
            <person name="Li B."/>
            <person name="Rafalski A."/>
            <person name="Schnable P.S."/>
            <person name="Ware D.H."/>
            <person name="Buckler E.S."/>
            <person name="Lai J."/>
        </authorList>
    </citation>
    <scope>NUCLEOTIDE SEQUENCE [LARGE SCALE GENOMIC DNA]</scope>
    <source>
        <strain evidence="11">cv. Missouri 17</strain>
        <tissue evidence="10">Seedling</tissue>
    </source>
</reference>
<keyword evidence="7" id="KW-0653">Protein transport</keyword>
<comment type="similarity">
    <text evidence="2">Belongs to the Tom40 family.</text>
</comment>
<keyword evidence="5" id="KW-0812">Transmembrane</keyword>
<dbReference type="InterPro" id="IPR037930">
    <property type="entry name" value="Tom40"/>
</dbReference>
<evidence type="ECO:0000256" key="6">
    <source>
        <dbReference type="ARBA" id="ARBA00022787"/>
    </source>
</evidence>
<evidence type="ECO:0000256" key="2">
    <source>
        <dbReference type="ARBA" id="ARBA00010510"/>
    </source>
</evidence>
<organism evidence="10 11">
    <name type="scientific">Zea mays</name>
    <name type="common">Maize</name>
    <dbReference type="NCBI Taxonomy" id="4577"/>
    <lineage>
        <taxon>Eukaryota</taxon>
        <taxon>Viridiplantae</taxon>
        <taxon>Streptophyta</taxon>
        <taxon>Embryophyta</taxon>
        <taxon>Tracheophyta</taxon>
        <taxon>Spermatophyta</taxon>
        <taxon>Magnoliopsida</taxon>
        <taxon>Liliopsida</taxon>
        <taxon>Poales</taxon>
        <taxon>Poaceae</taxon>
        <taxon>PACMAD clade</taxon>
        <taxon>Panicoideae</taxon>
        <taxon>Andropogonodae</taxon>
        <taxon>Andropogoneae</taxon>
        <taxon>Tripsacinae</taxon>
        <taxon>Zea</taxon>
    </lineage>
</organism>
<keyword evidence="10" id="KW-0675">Receptor</keyword>
<proteinExistence type="inferred from homology"/>
<dbReference type="Gene3D" id="2.40.160.10">
    <property type="entry name" value="Porin"/>
    <property type="match status" value="1"/>
</dbReference>
<dbReference type="ExpressionAtlas" id="A0A3L6FB33">
    <property type="expression patterns" value="baseline and differential"/>
</dbReference>
<keyword evidence="3" id="KW-0813">Transport</keyword>
<dbReference type="EMBL" id="NCVQ01000004">
    <property type="protein sequence ID" value="PWZ30385.1"/>
    <property type="molecule type" value="Genomic_DNA"/>
</dbReference>